<accession>A0ABQ9FR50</accession>
<dbReference type="InterPro" id="IPR029063">
    <property type="entry name" value="SAM-dependent_MTases_sf"/>
</dbReference>
<dbReference type="PANTHER" id="PTHR14614:SF164">
    <property type="entry name" value="HISTONE-ARGININE METHYLTRANSFERASE METTL23"/>
    <property type="match status" value="1"/>
</dbReference>
<gene>
    <name evidence="5" type="ORF">KUTeg_003271</name>
</gene>
<evidence type="ECO:0000256" key="4">
    <source>
        <dbReference type="ARBA" id="ARBA00043988"/>
    </source>
</evidence>
<organism evidence="5 6">
    <name type="scientific">Tegillarca granosa</name>
    <name type="common">Malaysian cockle</name>
    <name type="synonym">Anadara granosa</name>
    <dbReference type="NCBI Taxonomy" id="220873"/>
    <lineage>
        <taxon>Eukaryota</taxon>
        <taxon>Metazoa</taxon>
        <taxon>Spiralia</taxon>
        <taxon>Lophotrochozoa</taxon>
        <taxon>Mollusca</taxon>
        <taxon>Bivalvia</taxon>
        <taxon>Autobranchia</taxon>
        <taxon>Pteriomorphia</taxon>
        <taxon>Arcoida</taxon>
        <taxon>Arcoidea</taxon>
        <taxon>Arcidae</taxon>
        <taxon>Tegillarca</taxon>
    </lineage>
</organism>
<comment type="caution">
    <text evidence="5">The sequence shown here is derived from an EMBL/GenBank/DDBJ whole genome shotgun (WGS) entry which is preliminary data.</text>
</comment>
<evidence type="ECO:0000256" key="1">
    <source>
        <dbReference type="ARBA" id="ARBA00022603"/>
    </source>
</evidence>
<proteinExistence type="inferred from homology"/>
<keyword evidence="1" id="KW-0489">Methyltransferase</keyword>
<sequence>MEESIIEERDYELKNTNSENTGYTVKIKTEKCFTFTDKNTDELAVIIPEILDPTYGMYVWPCSVVLAQYIWWHRKSIRNKTILELGAGTSLPGIVAAKCGADVVLSDSADLPQCRDNCQQSCHANGLAGVTVVGITWGRFDPGLLNLTSVDIILGSDCFYDTKDFEDILVTIAYLMDRNSNAEFWCTYQDRSSDRSLDYLLLKWNLKCEKIPLCTFDAESSCLAGSTLPGNHTIHMWIIKRKI</sequence>
<evidence type="ECO:0000313" key="6">
    <source>
        <dbReference type="Proteomes" id="UP001217089"/>
    </source>
</evidence>
<protein>
    <recommendedName>
        <fullName evidence="7">Methyltransferase-like protein 23</fullName>
    </recommendedName>
</protein>
<reference evidence="5 6" key="1">
    <citation type="submission" date="2022-12" db="EMBL/GenBank/DDBJ databases">
        <title>Chromosome-level genome of Tegillarca granosa.</title>
        <authorList>
            <person name="Kim J."/>
        </authorList>
    </citation>
    <scope>NUCLEOTIDE SEQUENCE [LARGE SCALE GENOMIC DNA]</scope>
    <source>
        <strain evidence="5">Teg-2019</strain>
        <tissue evidence="5">Adductor muscle</tissue>
    </source>
</reference>
<evidence type="ECO:0008006" key="7">
    <source>
        <dbReference type="Google" id="ProtNLM"/>
    </source>
</evidence>
<evidence type="ECO:0000256" key="3">
    <source>
        <dbReference type="ARBA" id="ARBA00022691"/>
    </source>
</evidence>
<evidence type="ECO:0000313" key="5">
    <source>
        <dbReference type="EMBL" id="KAJ8318180.1"/>
    </source>
</evidence>
<evidence type="ECO:0000256" key="2">
    <source>
        <dbReference type="ARBA" id="ARBA00022679"/>
    </source>
</evidence>
<dbReference type="Gene3D" id="3.40.50.150">
    <property type="entry name" value="Vaccinia Virus protein VP39"/>
    <property type="match status" value="1"/>
</dbReference>
<name>A0ABQ9FR50_TEGGR</name>
<keyword evidence="3" id="KW-0949">S-adenosyl-L-methionine</keyword>
<dbReference type="SUPFAM" id="SSF53335">
    <property type="entry name" value="S-adenosyl-L-methionine-dependent methyltransferases"/>
    <property type="match status" value="1"/>
</dbReference>
<dbReference type="Proteomes" id="UP001217089">
    <property type="component" value="Unassembled WGS sequence"/>
</dbReference>
<dbReference type="InterPro" id="IPR019410">
    <property type="entry name" value="Methyltransf_16"/>
</dbReference>
<keyword evidence="2" id="KW-0808">Transferase</keyword>
<dbReference type="PANTHER" id="PTHR14614">
    <property type="entry name" value="HEPATOCELLULAR CARCINOMA-ASSOCIATED ANTIGEN"/>
    <property type="match status" value="1"/>
</dbReference>
<dbReference type="EMBL" id="JARBDR010000214">
    <property type="protein sequence ID" value="KAJ8318180.1"/>
    <property type="molecule type" value="Genomic_DNA"/>
</dbReference>
<comment type="similarity">
    <text evidence="4">Belongs to the methyltransferase superfamily. METTL23 family.</text>
</comment>
<keyword evidence="6" id="KW-1185">Reference proteome</keyword>
<dbReference type="Pfam" id="PF10294">
    <property type="entry name" value="Methyltransf_16"/>
    <property type="match status" value="1"/>
</dbReference>